<sequence>MAANNQAKYIKDVHDAIDAAAQSLREVSLKIHSNPELGYKEVIAHETLTNYMESQGFKVKRHACDIDTAFVAEFESPATRAAEQAGQKIHTIGFCSEFDALPSVGHACGHNLIAISGVAAAIGVKVALEKNNLPGRVRLLGTPAEETTGGKIPMLERGAFDGLAACMMLHPFQTDLVYPITLGVGGFLVEYHGKSSHASASPWEGVNALDAMVMAYNGLSMLRQQTLSSSRIHCIILDGGKAANIIPDYASGKIMYRATNTKDLAKVHNDVLRVIHAAAAATGCTVTVHKEMEYQSLPQNEILGTRYTQYLTEAGVRFLSRTEQEAIPTGSTDMGNIANALPVIHPMFNIDNLDSITNVDLTNHSYGFTEQSKTDVAHAATFRAAKGMALVGLDVIVEPGFAEAVRRNFEERVVAVQPEAPLAVDGVAPAHTFSGACGCHST</sequence>
<dbReference type="InterPro" id="IPR017144">
    <property type="entry name" value="Xaa-Arg_dipeptidase"/>
</dbReference>
<gene>
    <name evidence="4" type="ORF">DFQ27_001118</name>
</gene>
<evidence type="ECO:0000256" key="1">
    <source>
        <dbReference type="ARBA" id="ARBA00006247"/>
    </source>
</evidence>
<dbReference type="Gene3D" id="3.40.630.10">
    <property type="entry name" value="Zn peptidases"/>
    <property type="match status" value="1"/>
</dbReference>
<accession>A0A9P6U813</accession>
<dbReference type="AlphaFoldDB" id="A0A9P6U813"/>
<feature type="domain" description="Peptidase M20 dimerisation" evidence="3">
    <location>
        <begin position="183"/>
        <end position="278"/>
    </location>
</feature>
<protein>
    <recommendedName>
        <fullName evidence="2">Peptidase M20 domain-containing protein 2</fullName>
    </recommendedName>
</protein>
<dbReference type="Proteomes" id="UP000807716">
    <property type="component" value="Unassembled WGS sequence"/>
</dbReference>
<dbReference type="GO" id="GO:0016805">
    <property type="term" value="F:dipeptidase activity"/>
    <property type="evidence" value="ECO:0007669"/>
    <property type="project" value="InterPro"/>
</dbReference>
<dbReference type="InterPro" id="IPR017439">
    <property type="entry name" value="Amidohydrolase"/>
</dbReference>
<dbReference type="NCBIfam" id="TIGR01891">
    <property type="entry name" value="amidohydrolases"/>
    <property type="match status" value="1"/>
</dbReference>
<dbReference type="PANTHER" id="PTHR30575">
    <property type="entry name" value="PEPTIDASE M20"/>
    <property type="match status" value="1"/>
</dbReference>
<dbReference type="FunFam" id="3.30.70.360:FF:000004">
    <property type="entry name" value="Peptidase M20 domain-containing protein 2"/>
    <property type="match status" value="1"/>
</dbReference>
<dbReference type="Gene3D" id="3.30.70.360">
    <property type="match status" value="1"/>
</dbReference>
<dbReference type="Pfam" id="PF07687">
    <property type="entry name" value="M20_dimer"/>
    <property type="match status" value="1"/>
</dbReference>
<dbReference type="PIRSF" id="PIRSF037226">
    <property type="entry name" value="Amidohydrolase_ACY1L2_prd"/>
    <property type="match status" value="1"/>
</dbReference>
<proteinExistence type="inferred from homology"/>
<dbReference type="OrthoDB" id="6119954at2759"/>
<evidence type="ECO:0000259" key="3">
    <source>
        <dbReference type="Pfam" id="PF07687"/>
    </source>
</evidence>
<comment type="caution">
    <text evidence="4">The sequence shown here is derived from an EMBL/GenBank/DDBJ whole genome shotgun (WGS) entry which is preliminary data.</text>
</comment>
<dbReference type="SUPFAM" id="SSF55031">
    <property type="entry name" value="Bacterial exopeptidase dimerisation domain"/>
    <property type="match status" value="1"/>
</dbReference>
<dbReference type="Pfam" id="PF01546">
    <property type="entry name" value="Peptidase_M20"/>
    <property type="match status" value="1"/>
</dbReference>
<reference evidence="4" key="1">
    <citation type="journal article" date="2020" name="Fungal Divers.">
        <title>Resolving the Mortierellaceae phylogeny through synthesis of multi-gene phylogenetics and phylogenomics.</title>
        <authorList>
            <person name="Vandepol N."/>
            <person name="Liber J."/>
            <person name="Desiro A."/>
            <person name="Na H."/>
            <person name="Kennedy M."/>
            <person name="Barry K."/>
            <person name="Grigoriev I.V."/>
            <person name="Miller A.N."/>
            <person name="O'Donnell K."/>
            <person name="Stajich J.E."/>
            <person name="Bonito G."/>
        </authorList>
    </citation>
    <scope>NUCLEOTIDE SEQUENCE</scope>
    <source>
        <strain evidence="4">BC1065</strain>
    </source>
</reference>
<evidence type="ECO:0000313" key="4">
    <source>
        <dbReference type="EMBL" id="KAG0264597.1"/>
    </source>
</evidence>
<dbReference type="InterPro" id="IPR002933">
    <property type="entry name" value="Peptidase_M20"/>
</dbReference>
<evidence type="ECO:0000256" key="2">
    <source>
        <dbReference type="PIRNR" id="PIRNR037226"/>
    </source>
</evidence>
<dbReference type="SUPFAM" id="SSF53187">
    <property type="entry name" value="Zn-dependent exopeptidases"/>
    <property type="match status" value="1"/>
</dbReference>
<dbReference type="InterPro" id="IPR036264">
    <property type="entry name" value="Bact_exopeptidase_dim_dom"/>
</dbReference>
<dbReference type="InterPro" id="IPR052030">
    <property type="entry name" value="Peptidase_M20/M20A_hydrolases"/>
</dbReference>
<evidence type="ECO:0000313" key="5">
    <source>
        <dbReference type="Proteomes" id="UP000807716"/>
    </source>
</evidence>
<comment type="similarity">
    <text evidence="1 2">Belongs to the peptidase M20A family.</text>
</comment>
<dbReference type="PANTHER" id="PTHR30575:SF0">
    <property type="entry name" value="XAA-ARG DIPEPTIDASE"/>
    <property type="match status" value="1"/>
</dbReference>
<organism evidence="4 5">
    <name type="scientific">Actinomortierella ambigua</name>
    <dbReference type="NCBI Taxonomy" id="1343610"/>
    <lineage>
        <taxon>Eukaryota</taxon>
        <taxon>Fungi</taxon>
        <taxon>Fungi incertae sedis</taxon>
        <taxon>Mucoromycota</taxon>
        <taxon>Mortierellomycotina</taxon>
        <taxon>Mortierellomycetes</taxon>
        <taxon>Mortierellales</taxon>
        <taxon>Mortierellaceae</taxon>
        <taxon>Actinomortierella</taxon>
    </lineage>
</organism>
<dbReference type="CDD" id="cd05672">
    <property type="entry name" value="M20_ACY1L2-like"/>
    <property type="match status" value="1"/>
</dbReference>
<keyword evidence="5" id="KW-1185">Reference proteome</keyword>
<dbReference type="EMBL" id="JAAAJB010000135">
    <property type="protein sequence ID" value="KAG0264597.1"/>
    <property type="molecule type" value="Genomic_DNA"/>
</dbReference>
<dbReference type="InterPro" id="IPR011650">
    <property type="entry name" value="Peptidase_M20_dimer"/>
</dbReference>
<name>A0A9P6U813_9FUNG</name>